<keyword evidence="4" id="KW-1185">Reference proteome</keyword>
<evidence type="ECO:0008006" key="5">
    <source>
        <dbReference type="Google" id="ProtNLM"/>
    </source>
</evidence>
<proteinExistence type="predicted"/>
<evidence type="ECO:0000313" key="4">
    <source>
        <dbReference type="Proteomes" id="UP000660611"/>
    </source>
</evidence>
<dbReference type="Proteomes" id="UP000660611">
    <property type="component" value="Unassembled WGS sequence"/>
</dbReference>
<dbReference type="AlphaFoldDB" id="A0A919PWP2"/>
<comment type="caution">
    <text evidence="3">The sequence shown here is derived from an EMBL/GenBank/DDBJ whole genome shotgun (WGS) entry which is preliminary data.</text>
</comment>
<sequence>MPAVALVVLTAFPSAASAAPAGTDDLLSDLTLRDLTMIVAGIGVFGALLIVIGVVAVRRSRAARRASMTP</sequence>
<dbReference type="EMBL" id="BONQ01000137">
    <property type="protein sequence ID" value="GIG50631.1"/>
    <property type="molecule type" value="Genomic_DNA"/>
</dbReference>
<reference evidence="3" key="1">
    <citation type="submission" date="2021-01" db="EMBL/GenBank/DDBJ databases">
        <title>Whole genome shotgun sequence of Dactylosporangium siamense NBRC 106093.</title>
        <authorList>
            <person name="Komaki H."/>
            <person name="Tamura T."/>
        </authorList>
    </citation>
    <scope>NUCLEOTIDE SEQUENCE</scope>
    <source>
        <strain evidence="3">NBRC 106093</strain>
    </source>
</reference>
<evidence type="ECO:0000256" key="2">
    <source>
        <dbReference type="SAM" id="SignalP"/>
    </source>
</evidence>
<evidence type="ECO:0000256" key="1">
    <source>
        <dbReference type="SAM" id="Phobius"/>
    </source>
</evidence>
<evidence type="ECO:0000313" key="3">
    <source>
        <dbReference type="EMBL" id="GIG50631.1"/>
    </source>
</evidence>
<name>A0A919PWP2_9ACTN</name>
<feature type="chain" id="PRO_5037389865" description="LPXTG cell wall anchor domain-containing protein" evidence="2">
    <location>
        <begin position="19"/>
        <end position="70"/>
    </location>
</feature>
<organism evidence="3 4">
    <name type="scientific">Dactylosporangium siamense</name>
    <dbReference type="NCBI Taxonomy" id="685454"/>
    <lineage>
        <taxon>Bacteria</taxon>
        <taxon>Bacillati</taxon>
        <taxon>Actinomycetota</taxon>
        <taxon>Actinomycetes</taxon>
        <taxon>Micromonosporales</taxon>
        <taxon>Micromonosporaceae</taxon>
        <taxon>Dactylosporangium</taxon>
    </lineage>
</organism>
<keyword evidence="1" id="KW-0472">Membrane</keyword>
<feature type="signal peptide" evidence="2">
    <location>
        <begin position="1"/>
        <end position="18"/>
    </location>
</feature>
<feature type="transmembrane region" description="Helical" evidence="1">
    <location>
        <begin position="37"/>
        <end position="57"/>
    </location>
</feature>
<keyword evidence="1" id="KW-0812">Transmembrane</keyword>
<keyword evidence="1" id="KW-1133">Transmembrane helix</keyword>
<keyword evidence="2" id="KW-0732">Signal</keyword>
<accession>A0A919PWP2</accession>
<gene>
    <name evidence="3" type="ORF">Dsi01nite_086720</name>
</gene>
<protein>
    <recommendedName>
        <fullName evidence="5">LPXTG cell wall anchor domain-containing protein</fullName>
    </recommendedName>
</protein>